<proteinExistence type="predicted"/>
<dbReference type="InterPro" id="IPR016032">
    <property type="entry name" value="Sig_transdc_resp-reg_C-effctor"/>
</dbReference>
<evidence type="ECO:0000256" key="2">
    <source>
        <dbReference type="SAM" id="Phobius"/>
    </source>
</evidence>
<feature type="transmembrane region" description="Helical" evidence="2">
    <location>
        <begin position="397"/>
        <end position="416"/>
    </location>
</feature>
<reference evidence="3 4" key="1">
    <citation type="submission" date="2020-12" db="EMBL/GenBank/DDBJ databases">
        <title>Chryseobacterium endoalhailicus sp. nov., isolated from seed of leguminous plant.</title>
        <authorList>
            <person name="Zhang X."/>
        </authorList>
    </citation>
    <scope>NUCLEOTIDE SEQUENCE [LARGE SCALE GENOMIC DNA]</scope>
    <source>
        <strain evidence="3 4">L7</strain>
    </source>
</reference>
<dbReference type="RefSeq" id="WP_202091285.1">
    <property type="nucleotide sequence ID" value="NZ_JAELVM010000002.1"/>
</dbReference>
<dbReference type="Pfam" id="PF13181">
    <property type="entry name" value="TPR_8"/>
    <property type="match status" value="1"/>
</dbReference>
<dbReference type="Gene3D" id="1.25.40.10">
    <property type="entry name" value="Tetratricopeptide repeat domain"/>
    <property type="match status" value="1"/>
</dbReference>
<dbReference type="PROSITE" id="PS50005">
    <property type="entry name" value="TPR"/>
    <property type="match status" value="1"/>
</dbReference>
<dbReference type="InterPro" id="IPR011990">
    <property type="entry name" value="TPR-like_helical_dom_sf"/>
</dbReference>
<comment type="caution">
    <text evidence="3">The sequence shown here is derived from an EMBL/GenBank/DDBJ whole genome shotgun (WGS) entry which is preliminary data.</text>
</comment>
<keyword evidence="2" id="KW-0812">Transmembrane</keyword>
<sequence>MKKNILRGIVPIMTLLFFLTFILSCTTSREDDYDYFKNLAEWGGARLDKPAEIRARVAEELKKYKETGDKKFLISSKYTEAFVDLKKTGNASDELGLFQLPIVYDLLKLSNGQYSFVTASCNFNLAVKFEKNSPKLAMQFLDKAIAAEVRSGGRYFLPHLYHFKGRLYYNAEDYKNAMVYFDKALKTHDPKKDQLYIASMHNNFAMCYDKMNQRQKAVQEVDIVVKILENIPRPKLEVIYFLAQVKVDKAYYHYKLKEYAEAENILLEQLRFYRKHPELQYETIVCLRYLFNIYKDNNQLDKIQGVLSVINTIEPGLKDIANQIEVDEIIQSYYAYVGNDTKVKELSFKLMGLHEKQDEESETKFTRVSNALNDYIIKNINQRYAHKLEDQKLRNQFMFIVILLLVIIFCFVFVTIRNKYRKDKELAGKEKIILQKTKTILENNIKLQEDKISSLHLNLNLKIETEKEFLEHIKKVKRSKNADAEQTISDLFFKINNLIQIDRKNYDLINESSLENKQFVDKLSARFPMLTQQDLKYCVYFKLELSSKEISLLENITEGSARVYKTKIKTKMDIGKDTDLNAFLKTI</sequence>
<dbReference type="SUPFAM" id="SSF46894">
    <property type="entry name" value="C-terminal effector domain of the bipartite response regulators"/>
    <property type="match status" value="1"/>
</dbReference>
<evidence type="ECO:0000313" key="3">
    <source>
        <dbReference type="EMBL" id="MBL1221534.1"/>
    </source>
</evidence>
<keyword evidence="2" id="KW-1133">Transmembrane helix</keyword>
<gene>
    <name evidence="3" type="ORF">JET18_11830</name>
</gene>
<dbReference type="PROSITE" id="PS51257">
    <property type="entry name" value="PROKAR_LIPOPROTEIN"/>
    <property type="match status" value="1"/>
</dbReference>
<protein>
    <recommendedName>
        <fullName evidence="5">Tetratricopeptide repeat protein</fullName>
    </recommendedName>
</protein>
<dbReference type="InterPro" id="IPR019734">
    <property type="entry name" value="TPR_rpt"/>
</dbReference>
<feature type="repeat" description="TPR" evidence="1">
    <location>
        <begin position="158"/>
        <end position="191"/>
    </location>
</feature>
<dbReference type="SMART" id="SM00028">
    <property type="entry name" value="TPR"/>
    <property type="match status" value="3"/>
</dbReference>
<keyword evidence="4" id="KW-1185">Reference proteome</keyword>
<keyword evidence="2" id="KW-0472">Membrane</keyword>
<organism evidence="3 4">
    <name type="scientific">Chryseobacterium endalhagicum</name>
    <dbReference type="NCBI Taxonomy" id="2797638"/>
    <lineage>
        <taxon>Bacteria</taxon>
        <taxon>Pseudomonadati</taxon>
        <taxon>Bacteroidota</taxon>
        <taxon>Flavobacteriia</taxon>
        <taxon>Flavobacteriales</taxon>
        <taxon>Weeksellaceae</taxon>
        <taxon>Chryseobacterium group</taxon>
        <taxon>Chryseobacterium</taxon>
    </lineage>
</organism>
<dbReference type="SUPFAM" id="SSF48452">
    <property type="entry name" value="TPR-like"/>
    <property type="match status" value="1"/>
</dbReference>
<keyword evidence="1" id="KW-0802">TPR repeat</keyword>
<name>A0ABS1QG02_9FLAO</name>
<evidence type="ECO:0000313" key="4">
    <source>
        <dbReference type="Proteomes" id="UP000661696"/>
    </source>
</evidence>
<accession>A0ABS1QG02</accession>
<evidence type="ECO:0008006" key="5">
    <source>
        <dbReference type="Google" id="ProtNLM"/>
    </source>
</evidence>
<evidence type="ECO:0000256" key="1">
    <source>
        <dbReference type="PROSITE-ProRule" id="PRU00339"/>
    </source>
</evidence>
<dbReference type="Proteomes" id="UP000661696">
    <property type="component" value="Unassembled WGS sequence"/>
</dbReference>
<dbReference type="EMBL" id="JAELVM010000002">
    <property type="protein sequence ID" value="MBL1221534.1"/>
    <property type="molecule type" value="Genomic_DNA"/>
</dbReference>